<dbReference type="Proteomes" id="UP001159364">
    <property type="component" value="Linkage Group LG02"/>
</dbReference>
<organism evidence="2 3">
    <name type="scientific">Erythroxylum novogranatense</name>
    <dbReference type="NCBI Taxonomy" id="1862640"/>
    <lineage>
        <taxon>Eukaryota</taxon>
        <taxon>Viridiplantae</taxon>
        <taxon>Streptophyta</taxon>
        <taxon>Embryophyta</taxon>
        <taxon>Tracheophyta</taxon>
        <taxon>Spermatophyta</taxon>
        <taxon>Magnoliopsida</taxon>
        <taxon>eudicotyledons</taxon>
        <taxon>Gunneridae</taxon>
        <taxon>Pentapetalae</taxon>
        <taxon>rosids</taxon>
        <taxon>fabids</taxon>
        <taxon>Malpighiales</taxon>
        <taxon>Erythroxylaceae</taxon>
        <taxon>Erythroxylum</taxon>
    </lineage>
</organism>
<gene>
    <name evidence="2" type="ORF">K2173_028195</name>
</gene>
<protein>
    <submittedName>
        <fullName evidence="2">Uncharacterized protein</fullName>
    </submittedName>
</protein>
<feature type="region of interest" description="Disordered" evidence="1">
    <location>
        <begin position="68"/>
        <end position="87"/>
    </location>
</feature>
<accession>A0AAV8U3V1</accession>
<dbReference type="EMBL" id="JAIWQS010000002">
    <property type="protein sequence ID" value="KAJ8773018.1"/>
    <property type="molecule type" value="Genomic_DNA"/>
</dbReference>
<evidence type="ECO:0000256" key="1">
    <source>
        <dbReference type="SAM" id="MobiDB-lite"/>
    </source>
</evidence>
<reference evidence="2 3" key="1">
    <citation type="submission" date="2021-09" db="EMBL/GenBank/DDBJ databases">
        <title>Genomic insights and catalytic innovation underlie evolution of tropane alkaloids biosynthesis.</title>
        <authorList>
            <person name="Wang Y.-J."/>
            <person name="Tian T."/>
            <person name="Huang J.-P."/>
            <person name="Huang S.-X."/>
        </authorList>
    </citation>
    <scope>NUCLEOTIDE SEQUENCE [LARGE SCALE GENOMIC DNA]</scope>
    <source>
        <strain evidence="2">KIB-2018</strain>
        <tissue evidence="2">Leaf</tissue>
    </source>
</reference>
<keyword evidence="3" id="KW-1185">Reference proteome</keyword>
<evidence type="ECO:0000313" key="3">
    <source>
        <dbReference type="Proteomes" id="UP001159364"/>
    </source>
</evidence>
<evidence type="ECO:0000313" key="2">
    <source>
        <dbReference type="EMBL" id="KAJ8773018.1"/>
    </source>
</evidence>
<comment type="caution">
    <text evidence="2">The sequence shown here is derived from an EMBL/GenBank/DDBJ whole genome shotgun (WGS) entry which is preliminary data.</text>
</comment>
<proteinExistence type="predicted"/>
<sequence>MNWIRTKLFKPMNEDQESISSTAIAATAFAICSLEEDEISGAKDGFKKEAKTKTSHASKLTKRFSYKKTKNPGEGSSWKPKAQNHKGKAGSYALIIYL</sequence>
<dbReference type="AlphaFoldDB" id="A0AAV8U3V1"/>
<name>A0AAV8U3V1_9ROSI</name>